<dbReference type="OrthoDB" id="733404at2"/>
<evidence type="ECO:0000256" key="2">
    <source>
        <dbReference type="ARBA" id="ARBA00022525"/>
    </source>
</evidence>
<dbReference type="InterPro" id="IPR011049">
    <property type="entry name" value="Serralysin-like_metalloprot_C"/>
</dbReference>
<organism evidence="4 5">
    <name type="scientific">Azospirillum oryzae</name>
    <dbReference type="NCBI Taxonomy" id="286727"/>
    <lineage>
        <taxon>Bacteria</taxon>
        <taxon>Pseudomonadati</taxon>
        <taxon>Pseudomonadota</taxon>
        <taxon>Alphaproteobacteria</taxon>
        <taxon>Rhodospirillales</taxon>
        <taxon>Azospirillaceae</taxon>
        <taxon>Azospirillum</taxon>
    </lineage>
</organism>
<dbReference type="GO" id="GO:0005576">
    <property type="term" value="C:extracellular region"/>
    <property type="evidence" value="ECO:0007669"/>
    <property type="project" value="UniProtKB-SubCell"/>
</dbReference>
<dbReference type="Gene3D" id="2.150.10.10">
    <property type="entry name" value="Serralysin-like metalloprotease, C-terminal"/>
    <property type="match status" value="2"/>
</dbReference>
<evidence type="ECO:0000259" key="3">
    <source>
        <dbReference type="Pfam" id="PF18885"/>
    </source>
</evidence>
<comment type="subcellular location">
    <subcellularLocation>
        <location evidence="1">Secreted</location>
    </subcellularLocation>
</comment>
<dbReference type="STRING" id="286727.SAMN02982917_2045"/>
<proteinExistence type="predicted"/>
<dbReference type="Pfam" id="PF00353">
    <property type="entry name" value="HemolysinCabind"/>
    <property type="match status" value="5"/>
</dbReference>
<dbReference type="PROSITE" id="PS00330">
    <property type="entry name" value="HEMOLYSIN_CALCIUM"/>
    <property type="match status" value="1"/>
</dbReference>
<dbReference type="InterPro" id="IPR043708">
    <property type="entry name" value="DUF5648"/>
</dbReference>
<sequence length="521" mass="55679">MPVWRFWNTITGSHFYTGSEVERDAVATNLSSMNYEGVAFTNPTATDTTVWRFRRADTGTFFYTASTAERDAVRSTMPNYAYEGAAYSASTVQTAAASQAVYRFWNSDNGAHFYTGSAEERDAVVATLPNMRYEGIAYYMAPAPQTDRSGALDTAWYLSAYPDVAEAAAAGITSAAQHWQEFGLREGRLPRDLAALSGNDSITSIYSTTGHGDHMNGGSGNDTLQGGLGSDTIFGETGNDVLYGYQSDYLNGGSGDDTYYVYTNSVTVQEGANGGTDTMWLGDRITSYTIPSNVEVTNLSYYLTNGDYPNSTVLLTGSSGDDTILMPESVYLPYGGYYSKEVTINAGAGNDFIRMTGTINGGDGNDTIMSSFWRSKYIEPTYYTSYNDLIDGGNGNDTIYLSSGTDTLAGGAGADTFVVARPTTGPGPGFNIYAGPSGVTTITDFQPGADTLRFEQTTLSAQQIADRFSMASFLSSDGTPMLVGRFTDADFSSVYTSNSTLEIRLAGLTPGQLTAGMIAAS</sequence>
<dbReference type="InterPro" id="IPR018511">
    <property type="entry name" value="Hemolysin-typ_Ca-bd_CS"/>
</dbReference>
<evidence type="ECO:0000256" key="1">
    <source>
        <dbReference type="ARBA" id="ARBA00004613"/>
    </source>
</evidence>
<dbReference type="SUPFAM" id="SSF51120">
    <property type="entry name" value="beta-Roll"/>
    <property type="match status" value="2"/>
</dbReference>
<dbReference type="RefSeq" id="WP_085084897.1">
    <property type="nucleotide sequence ID" value="NZ_FXAK01000004.1"/>
</dbReference>
<reference evidence="4 5" key="1">
    <citation type="submission" date="2017-04" db="EMBL/GenBank/DDBJ databases">
        <authorList>
            <person name="Afonso C.L."/>
            <person name="Miller P.J."/>
            <person name="Scott M.A."/>
            <person name="Spackman E."/>
            <person name="Goraichik I."/>
            <person name="Dimitrov K.M."/>
            <person name="Suarez D.L."/>
            <person name="Swayne D.E."/>
        </authorList>
    </citation>
    <scope>NUCLEOTIDE SEQUENCE [LARGE SCALE GENOMIC DNA]</scope>
    <source>
        <strain evidence="4 5">A2P</strain>
    </source>
</reference>
<dbReference type="InterPro" id="IPR001343">
    <property type="entry name" value="Hemolysn_Ca-bd"/>
</dbReference>
<dbReference type="EMBL" id="FXAK01000004">
    <property type="protein sequence ID" value="SMF41426.1"/>
    <property type="molecule type" value="Genomic_DNA"/>
</dbReference>
<evidence type="ECO:0000313" key="5">
    <source>
        <dbReference type="Proteomes" id="UP000192936"/>
    </source>
</evidence>
<dbReference type="GO" id="GO:0005509">
    <property type="term" value="F:calcium ion binding"/>
    <property type="evidence" value="ECO:0007669"/>
    <property type="project" value="InterPro"/>
</dbReference>
<name>A0A1X7EW24_9PROT</name>
<gene>
    <name evidence="4" type="ORF">SAMN02982917_2045</name>
</gene>
<evidence type="ECO:0000313" key="4">
    <source>
        <dbReference type="EMBL" id="SMF41426.1"/>
    </source>
</evidence>
<feature type="domain" description="DUF5648" evidence="3">
    <location>
        <begin position="2"/>
        <end position="140"/>
    </location>
</feature>
<dbReference type="AlphaFoldDB" id="A0A1X7EW24"/>
<dbReference type="PANTHER" id="PTHR38340">
    <property type="entry name" value="S-LAYER PROTEIN"/>
    <property type="match status" value="1"/>
</dbReference>
<protein>
    <submittedName>
        <fullName evidence="4">Hemolysin-type calcium-binding repeat-containing protein</fullName>
    </submittedName>
</protein>
<dbReference type="PANTHER" id="PTHR38340:SF1">
    <property type="entry name" value="S-LAYER PROTEIN"/>
    <property type="match status" value="1"/>
</dbReference>
<dbReference type="PRINTS" id="PR00313">
    <property type="entry name" value="CABNDNGRPT"/>
</dbReference>
<accession>A0A1X7EW24</accession>
<dbReference type="Pfam" id="PF18885">
    <property type="entry name" value="DUF5648"/>
    <property type="match status" value="1"/>
</dbReference>
<dbReference type="InterPro" id="IPR050557">
    <property type="entry name" value="RTX_toxin/Mannuronan_C5-epim"/>
</dbReference>
<keyword evidence="2" id="KW-0964">Secreted</keyword>
<dbReference type="Proteomes" id="UP000192936">
    <property type="component" value="Unassembled WGS sequence"/>
</dbReference>